<dbReference type="PROSITE" id="PS50263">
    <property type="entry name" value="CN_HYDROLASE"/>
    <property type="match status" value="1"/>
</dbReference>
<sequence>MQWDLGLAIAVGCFTGQFAPSPTGATEDPPARSVTPTPHSGLRSQVHRDPPMDIAWLRLYGSPSAYICTRGYREIKPTHVERLVFGEGSGDSLNTVVQTEIGRFGHLNCWENMNPFLKALGCSLHEEVHVAAWPVSSPASSLKHPEPYTLASEVQSEHVTPAYAYETGTWTLAPTQVVTRDGARLNLPKRLRNDEAAIDGEAAVFGNGFTRIYRPDGFRAVGDPARTFQGLVIAHIDLDENLLAKRLADFICHPFSCLNYVCLHTAWTQGGHYMRPDLIRLLVDKTPKTLIVDANLPNPKTSPSTLERIGLAKPLPAEHEE</sequence>
<reference evidence="5 6" key="1">
    <citation type="submission" date="2018-01" db="EMBL/GenBank/DDBJ databases">
        <title>Harnessing the power of phylogenomics to disentangle the directionality and signatures of interkingdom host jumping in the parasitic fungal genus Tolypocladium.</title>
        <authorList>
            <person name="Quandt C.A."/>
            <person name="Patterson W."/>
            <person name="Spatafora J.W."/>
        </authorList>
    </citation>
    <scope>NUCLEOTIDE SEQUENCE [LARGE SCALE GENOMIC DNA]</scope>
    <source>
        <strain evidence="5 6">NRBC 100945</strain>
    </source>
</reference>
<dbReference type="STRING" id="94208.A0A2S4KP17"/>
<dbReference type="EMBL" id="PKSG01000942">
    <property type="protein sequence ID" value="POR31928.1"/>
    <property type="molecule type" value="Genomic_DNA"/>
</dbReference>
<feature type="domain" description="CN hydrolase" evidence="4">
    <location>
        <begin position="1"/>
        <end position="238"/>
    </location>
</feature>
<dbReference type="InterPro" id="IPR036526">
    <property type="entry name" value="C-N_Hydrolase_sf"/>
</dbReference>
<dbReference type="Pfam" id="PF00795">
    <property type="entry name" value="CN_hydrolase"/>
    <property type="match status" value="1"/>
</dbReference>
<protein>
    <submittedName>
        <fullName evidence="5">Cyanide hydratase/nitrilase, putative</fullName>
    </submittedName>
</protein>
<evidence type="ECO:0000256" key="1">
    <source>
        <dbReference type="ARBA" id="ARBA00008129"/>
    </source>
</evidence>
<keyword evidence="2" id="KW-0378">Hydrolase</keyword>
<comment type="caution">
    <text evidence="5">The sequence shown here is derived from an EMBL/GenBank/DDBJ whole genome shotgun (WGS) entry which is preliminary data.</text>
</comment>
<organism evidence="5 6">
    <name type="scientific">Tolypocladium paradoxum</name>
    <dbReference type="NCBI Taxonomy" id="94208"/>
    <lineage>
        <taxon>Eukaryota</taxon>
        <taxon>Fungi</taxon>
        <taxon>Dikarya</taxon>
        <taxon>Ascomycota</taxon>
        <taxon>Pezizomycotina</taxon>
        <taxon>Sordariomycetes</taxon>
        <taxon>Hypocreomycetidae</taxon>
        <taxon>Hypocreales</taxon>
        <taxon>Ophiocordycipitaceae</taxon>
        <taxon>Tolypocladium</taxon>
    </lineage>
</organism>
<dbReference type="PANTHER" id="PTHR46044">
    <property type="entry name" value="NITRILASE"/>
    <property type="match status" value="1"/>
</dbReference>
<dbReference type="OrthoDB" id="10250282at2759"/>
<dbReference type="Proteomes" id="UP000237481">
    <property type="component" value="Unassembled WGS sequence"/>
</dbReference>
<dbReference type="PANTHER" id="PTHR46044:SF4">
    <property type="entry name" value="CYANIDE HYDRATASE"/>
    <property type="match status" value="1"/>
</dbReference>
<evidence type="ECO:0000256" key="3">
    <source>
        <dbReference type="SAM" id="MobiDB-lite"/>
    </source>
</evidence>
<evidence type="ECO:0000259" key="4">
    <source>
        <dbReference type="PROSITE" id="PS50263"/>
    </source>
</evidence>
<evidence type="ECO:0000313" key="5">
    <source>
        <dbReference type="EMBL" id="POR31928.1"/>
    </source>
</evidence>
<evidence type="ECO:0000256" key="2">
    <source>
        <dbReference type="ARBA" id="ARBA00022801"/>
    </source>
</evidence>
<dbReference type="Gene3D" id="3.60.110.10">
    <property type="entry name" value="Carbon-nitrogen hydrolase"/>
    <property type="match status" value="1"/>
</dbReference>
<dbReference type="GO" id="GO:0016787">
    <property type="term" value="F:hydrolase activity"/>
    <property type="evidence" value="ECO:0007669"/>
    <property type="project" value="UniProtKB-KW"/>
</dbReference>
<dbReference type="SUPFAM" id="SSF56317">
    <property type="entry name" value="Carbon-nitrogen hydrolase"/>
    <property type="match status" value="1"/>
</dbReference>
<gene>
    <name evidence="5" type="ORF">TPAR_07875</name>
</gene>
<proteinExistence type="inferred from homology"/>
<feature type="region of interest" description="Disordered" evidence="3">
    <location>
        <begin position="20"/>
        <end position="47"/>
    </location>
</feature>
<feature type="region of interest" description="Disordered" evidence="3">
    <location>
        <begin position="301"/>
        <end position="321"/>
    </location>
</feature>
<name>A0A2S4KP17_9HYPO</name>
<accession>A0A2S4KP17</accession>
<comment type="similarity">
    <text evidence="1">Belongs to the carbon-nitrogen hydrolase superfamily. Nitrilase family.</text>
</comment>
<keyword evidence="6" id="KW-1185">Reference proteome</keyword>
<dbReference type="InterPro" id="IPR003010">
    <property type="entry name" value="C-N_Hydrolase"/>
</dbReference>
<evidence type="ECO:0000313" key="6">
    <source>
        <dbReference type="Proteomes" id="UP000237481"/>
    </source>
</evidence>
<dbReference type="AlphaFoldDB" id="A0A2S4KP17"/>
<dbReference type="InterPro" id="IPR044149">
    <property type="entry name" value="Nitrilases_CHs"/>
</dbReference>